<evidence type="ECO:0000313" key="3">
    <source>
        <dbReference type="Proteomes" id="UP000240760"/>
    </source>
</evidence>
<sequence>MQWQQCSQWSRTCSGAYILSPLRPEAIVGRAISFRVGFDSRSVRAFVFVSGNGISISSSSVLGACLRLGRKAKPTITRSFSRHACSKTNSFDAAKGQQDPLFGCTRSHSCCFQLWLAQLEKRAQSWGRNTKTAVRDRSLRPPRTFATLPSRGSGLTEAPQ</sequence>
<protein>
    <submittedName>
        <fullName evidence="2">Uncharacterized protein</fullName>
    </submittedName>
</protein>
<accession>A0A2T4CEA7</accession>
<gene>
    <name evidence="2" type="ORF">M440DRAFT_173641</name>
</gene>
<organism evidence="2 3">
    <name type="scientific">Trichoderma longibrachiatum ATCC 18648</name>
    <dbReference type="NCBI Taxonomy" id="983965"/>
    <lineage>
        <taxon>Eukaryota</taxon>
        <taxon>Fungi</taxon>
        <taxon>Dikarya</taxon>
        <taxon>Ascomycota</taxon>
        <taxon>Pezizomycotina</taxon>
        <taxon>Sordariomycetes</taxon>
        <taxon>Hypocreomycetidae</taxon>
        <taxon>Hypocreales</taxon>
        <taxon>Hypocreaceae</taxon>
        <taxon>Trichoderma</taxon>
    </lineage>
</organism>
<dbReference type="AlphaFoldDB" id="A0A2T4CEA7"/>
<proteinExistence type="predicted"/>
<name>A0A2T4CEA7_TRILO</name>
<evidence type="ECO:0000313" key="2">
    <source>
        <dbReference type="EMBL" id="PTB79874.1"/>
    </source>
</evidence>
<keyword evidence="3" id="KW-1185">Reference proteome</keyword>
<dbReference type="Proteomes" id="UP000240760">
    <property type="component" value="Unassembled WGS sequence"/>
</dbReference>
<reference evidence="2 3" key="1">
    <citation type="submission" date="2016-07" db="EMBL/GenBank/DDBJ databases">
        <title>Multiple horizontal gene transfer events from other fungi enriched the ability of initially mycotrophic Trichoderma (Ascomycota) to feed on dead plant biomass.</title>
        <authorList>
            <consortium name="DOE Joint Genome Institute"/>
            <person name="Aerts A."/>
            <person name="Atanasova L."/>
            <person name="Chenthamara K."/>
            <person name="Zhang J."/>
            <person name="Grujic M."/>
            <person name="Henrissat B."/>
            <person name="Kuo A."/>
            <person name="Salamov A."/>
            <person name="Lipzen A."/>
            <person name="Labutti K."/>
            <person name="Barry K."/>
            <person name="Miao Y."/>
            <person name="Rahimi M.J."/>
            <person name="Shen Q."/>
            <person name="Grigoriev I.V."/>
            <person name="Kubicek C.P."/>
            <person name="Druzhinina I.S."/>
        </authorList>
    </citation>
    <scope>NUCLEOTIDE SEQUENCE [LARGE SCALE GENOMIC DNA]</scope>
    <source>
        <strain evidence="2 3">ATCC 18648</strain>
    </source>
</reference>
<dbReference type="EMBL" id="KZ679127">
    <property type="protein sequence ID" value="PTB79874.1"/>
    <property type="molecule type" value="Genomic_DNA"/>
</dbReference>
<evidence type="ECO:0000256" key="1">
    <source>
        <dbReference type="SAM" id="MobiDB-lite"/>
    </source>
</evidence>
<feature type="region of interest" description="Disordered" evidence="1">
    <location>
        <begin position="130"/>
        <end position="160"/>
    </location>
</feature>